<evidence type="ECO:0000313" key="12">
    <source>
        <dbReference type="EMBL" id="CCE88876.1"/>
    </source>
</evidence>
<dbReference type="GO" id="GO:0005886">
    <property type="term" value="C:plasma membrane"/>
    <property type="evidence" value="ECO:0007669"/>
    <property type="project" value="TreeGrafter"/>
</dbReference>
<comment type="similarity">
    <text evidence="2">Belongs to the CSC1 (TC 1.A.17) family.</text>
</comment>
<dbReference type="Proteomes" id="UP000005222">
    <property type="component" value="Chromosome F"/>
</dbReference>
<evidence type="ECO:0000256" key="6">
    <source>
        <dbReference type="ARBA" id="ARBA00023136"/>
    </source>
</evidence>
<dbReference type="eggNOG" id="KOG1134">
    <property type="taxonomic scope" value="Eukaryota"/>
</dbReference>
<dbReference type="OrthoDB" id="1689567at2759"/>
<feature type="domain" description="CSC1/OSCA1-like N-terminal transmembrane" evidence="10">
    <location>
        <begin position="33"/>
        <end position="192"/>
    </location>
</feature>
<dbReference type="Pfam" id="PF02714">
    <property type="entry name" value="RSN1_7TM"/>
    <property type="match status" value="1"/>
</dbReference>
<dbReference type="OMA" id="MYELLAM"/>
<dbReference type="PANTHER" id="PTHR13018">
    <property type="entry name" value="PROBABLE MEMBRANE PROTEIN DUF221-RELATED"/>
    <property type="match status" value="1"/>
</dbReference>
<dbReference type="InterPro" id="IPR045122">
    <property type="entry name" value="Csc1-like"/>
</dbReference>
<dbReference type="InterPro" id="IPR003864">
    <property type="entry name" value="CSC1/OSCA1-like_7TM"/>
</dbReference>
<name>G8YLE2_PICSO</name>
<dbReference type="GO" id="GO:0005227">
    <property type="term" value="F:calcium-activated cation channel activity"/>
    <property type="evidence" value="ECO:0007669"/>
    <property type="project" value="InterPro"/>
</dbReference>
<evidence type="ECO:0000259" key="9">
    <source>
        <dbReference type="Pfam" id="PF02714"/>
    </source>
</evidence>
<evidence type="ECO:0000256" key="4">
    <source>
        <dbReference type="ARBA" id="ARBA00022692"/>
    </source>
</evidence>
<dbReference type="FunCoup" id="G8YLE2">
    <property type="interactions" value="133"/>
</dbReference>
<evidence type="ECO:0000259" key="10">
    <source>
        <dbReference type="Pfam" id="PF13967"/>
    </source>
</evidence>
<sequence length="856" mass="97759">MVIQVFGEFVGSNITGPIAPPDAYRPATRVARAQVVLSLVLGLSAFFIFSILRMRYPRIYVANFNSNYIHSTSRQSLPRLPEKSLFGWIPIVIRINEKQILDHAGLDAAVFLGFFRMCIKLCLVCLFFAVCIISPIRYKFTGKVDLDYAVEGGNLDALKSHKDDRNYYYILWMYSLFTYVFTFVSIYFLFRQSNAIIDMRQQYLGRQNSVTDRTIKISGIPPNLRDEEVLKRHIESLGIGEILSVVIVKEWNDLNKLFQLRKKIKRKTEYYWIKYLESNNIRDKYDMLSGGLHPSLRDSINMNGAHFRDDVEDQSTDIDVEAQTGEDNRSSPEPDSNESSSNWQGLPFLDSSNSSPENSTSQESTALLPLLNDGMTKRPKMRKGLFGLFGPTVDAINYYTDQLDVIDKEIKKIRQRDYPPSSTAFITMKNVSQAQMVAQAVLDPKVNHLISELAPAPHDIIWDNMCLSRKERNLKIFLVTLMIGILSIALIFPVGYLAQLLNINSISKVWPSFAEFLKRNKMMANIVTTLLPTYLFTILNMIMPYAYIWITSKQGYTSHSDEELSSVSKNFFYIFVNLFLVFTTAGTASLSDTTKIAYKLAKSLRDLSLFYVDLIVLQGLGIFPYKLLLMGNLIRYSVRAIFRCKTPSDYLKLIKPPTFNFGLHLPQPILILIITIVYSIMSTRILTAGVIYFLVGYFVYKYQLLYACVHPPHSTGKVWPLVFRRVIFGLLIFQITMMGSLSLQKGFACALALGPLPFITMGFLWNFQKNYVPLSSFIALRSIKESDRLSDFQSGDDHSPRDSTIDERRESKETYNYPHLVDELEGPLIAAEKNYAIIVKENGIVLKSYKSLNSLY</sequence>
<feature type="compositionally biased region" description="Low complexity" evidence="7">
    <location>
        <begin position="333"/>
        <end position="342"/>
    </location>
</feature>
<dbReference type="Pfam" id="PF14703">
    <property type="entry name" value="PHM7_cyt"/>
    <property type="match status" value="1"/>
</dbReference>
<evidence type="ECO:0000256" key="7">
    <source>
        <dbReference type="SAM" id="MobiDB-lite"/>
    </source>
</evidence>
<evidence type="ECO:0000259" key="11">
    <source>
        <dbReference type="Pfam" id="PF14703"/>
    </source>
</evidence>
<proteinExistence type="inferred from homology"/>
<feature type="transmembrane region" description="Helical" evidence="8">
    <location>
        <begin position="476"/>
        <end position="502"/>
    </location>
</feature>
<keyword evidence="5 8" id="KW-1133">Transmembrane helix</keyword>
<dbReference type="InterPro" id="IPR027815">
    <property type="entry name" value="CSC1/OSCA1-like_cyt"/>
</dbReference>
<feature type="transmembrane region" description="Helical" evidence="8">
    <location>
        <begin position="718"/>
        <end position="735"/>
    </location>
</feature>
<feature type="transmembrane region" description="Helical" evidence="8">
    <location>
        <begin position="747"/>
        <end position="767"/>
    </location>
</feature>
<feature type="transmembrane region" description="Helical" evidence="8">
    <location>
        <begin position="610"/>
        <end position="629"/>
    </location>
</feature>
<keyword evidence="4 8" id="KW-0812">Transmembrane</keyword>
<feature type="region of interest" description="Disordered" evidence="7">
    <location>
        <begin position="790"/>
        <end position="809"/>
    </location>
</feature>
<accession>G8YLE2</accession>
<dbReference type="InterPro" id="IPR032880">
    <property type="entry name" value="CSC1/OSCA1-like_N"/>
</dbReference>
<evidence type="ECO:0000256" key="8">
    <source>
        <dbReference type="SAM" id="Phobius"/>
    </source>
</evidence>
<keyword evidence="13" id="KW-1185">Reference proteome</keyword>
<feature type="transmembrane region" description="Helical" evidence="8">
    <location>
        <begin position="571"/>
        <end position="590"/>
    </location>
</feature>
<feature type="transmembrane region" description="Helical" evidence="8">
    <location>
        <begin position="31"/>
        <end position="52"/>
    </location>
</feature>
<gene>
    <name evidence="12" type="primary">Piso0_001666</name>
    <name evidence="12" type="ORF">GNLVRS01_PISO0F11401g</name>
</gene>
<feature type="domain" description="CSC1/OSCA1-like cytosolic" evidence="11">
    <location>
        <begin position="212"/>
        <end position="464"/>
    </location>
</feature>
<reference evidence="12 13" key="1">
    <citation type="journal article" date="2012" name="G3 (Bethesda)">
        <title>Pichia sorbitophila, an interspecies yeast hybrid reveals early steps of genome resolution following polyploidization.</title>
        <authorList>
            <person name="Leh Louis V."/>
            <person name="Despons L."/>
            <person name="Friedrich A."/>
            <person name="Martin T."/>
            <person name="Durrens P."/>
            <person name="Casaregola S."/>
            <person name="Neuveglise C."/>
            <person name="Fairhead C."/>
            <person name="Marck C."/>
            <person name="Cruz J.A."/>
            <person name="Straub M.L."/>
            <person name="Kugler V."/>
            <person name="Sacerdot C."/>
            <person name="Uzunov Z."/>
            <person name="Thierry A."/>
            <person name="Weiss S."/>
            <person name="Bleykasten C."/>
            <person name="De Montigny J."/>
            <person name="Jacques N."/>
            <person name="Jung P."/>
            <person name="Lemaire M."/>
            <person name="Mallet S."/>
            <person name="Morel G."/>
            <person name="Richard G.F."/>
            <person name="Sarkar A."/>
            <person name="Savel G."/>
            <person name="Schacherer J."/>
            <person name="Seret M.L."/>
            <person name="Talla E."/>
            <person name="Samson G."/>
            <person name="Jubin C."/>
            <person name="Poulain J."/>
            <person name="Vacherie B."/>
            <person name="Barbe V."/>
            <person name="Pelletier E."/>
            <person name="Sherman D.J."/>
            <person name="Westhof E."/>
            <person name="Weissenbach J."/>
            <person name="Baret P.V."/>
            <person name="Wincker P."/>
            <person name="Gaillardin C."/>
            <person name="Dujon B."/>
            <person name="Souciet J.L."/>
        </authorList>
    </citation>
    <scope>NUCLEOTIDE SEQUENCE [LARGE SCALE GENOMIC DNA]</scope>
    <source>
        <strain evidence="13">ATCC MYA-4447 / BCRC 22081 / CBS 7064 / NBRC 10061 / NRRL Y-12695</strain>
    </source>
</reference>
<feature type="transmembrane region" description="Helical" evidence="8">
    <location>
        <begin position="167"/>
        <end position="190"/>
    </location>
</feature>
<feature type="compositionally biased region" description="Low complexity" evidence="7">
    <location>
        <begin position="351"/>
        <end position="365"/>
    </location>
</feature>
<dbReference type="PANTHER" id="PTHR13018:SF5">
    <property type="entry name" value="RE44586P"/>
    <property type="match status" value="1"/>
</dbReference>
<feature type="transmembrane region" description="Helical" evidence="8">
    <location>
        <begin position="669"/>
        <end position="698"/>
    </location>
</feature>
<dbReference type="HOGENOM" id="CLU_002458_0_2_1"/>
<feature type="transmembrane region" description="Helical" evidence="8">
    <location>
        <begin position="121"/>
        <end position="138"/>
    </location>
</feature>
<keyword evidence="3" id="KW-0813">Transport</keyword>
<dbReference type="EMBL" id="FO082054">
    <property type="protein sequence ID" value="CCE88876.1"/>
    <property type="molecule type" value="Genomic_DNA"/>
</dbReference>
<comment type="subcellular location">
    <subcellularLocation>
        <location evidence="1">Membrane</location>
        <topology evidence="1">Multi-pass membrane protein</topology>
    </subcellularLocation>
</comment>
<feature type="region of interest" description="Disordered" evidence="7">
    <location>
        <begin position="323"/>
        <end position="372"/>
    </location>
</feature>
<dbReference type="Pfam" id="PF13967">
    <property type="entry name" value="RSN1_TM"/>
    <property type="match status" value="1"/>
</dbReference>
<evidence type="ECO:0000256" key="5">
    <source>
        <dbReference type="ARBA" id="ARBA00022989"/>
    </source>
</evidence>
<dbReference type="AlphaFoldDB" id="G8YLE2"/>
<dbReference type="InParanoid" id="G8YLE2"/>
<keyword evidence="6 8" id="KW-0472">Membrane</keyword>
<feature type="transmembrane region" description="Helical" evidence="8">
    <location>
        <begin position="522"/>
        <end position="550"/>
    </location>
</feature>
<organism evidence="12 13">
    <name type="scientific">Pichia sorbitophila (strain ATCC MYA-4447 / BCRC 22081 / CBS 7064 / NBRC 10061 / NRRL Y-12695)</name>
    <name type="common">Hybrid yeast</name>
    <dbReference type="NCBI Taxonomy" id="559304"/>
    <lineage>
        <taxon>Eukaryota</taxon>
        <taxon>Fungi</taxon>
        <taxon>Dikarya</taxon>
        <taxon>Ascomycota</taxon>
        <taxon>Saccharomycotina</taxon>
        <taxon>Pichiomycetes</taxon>
        <taxon>Debaryomycetaceae</taxon>
        <taxon>Millerozyma</taxon>
    </lineage>
</organism>
<evidence type="ECO:0000256" key="2">
    <source>
        <dbReference type="ARBA" id="ARBA00007779"/>
    </source>
</evidence>
<feature type="domain" description="CSC1/OSCA1-like 7TM region" evidence="9">
    <location>
        <begin position="477"/>
        <end position="740"/>
    </location>
</feature>
<evidence type="ECO:0000313" key="13">
    <source>
        <dbReference type="Proteomes" id="UP000005222"/>
    </source>
</evidence>
<evidence type="ECO:0000256" key="1">
    <source>
        <dbReference type="ARBA" id="ARBA00004141"/>
    </source>
</evidence>
<evidence type="ECO:0000256" key="3">
    <source>
        <dbReference type="ARBA" id="ARBA00022448"/>
    </source>
</evidence>
<protein>
    <submittedName>
        <fullName evidence="12">Piso0_001666 protein</fullName>
    </submittedName>
</protein>